<dbReference type="OrthoDB" id="922569at2759"/>
<dbReference type="EMBL" id="BMAC01000663">
    <property type="protein sequence ID" value="GFQ01180.1"/>
    <property type="molecule type" value="Genomic_DNA"/>
</dbReference>
<accession>A0A830CQC0</accession>
<organism evidence="1 2">
    <name type="scientific">Phtheirospermum japonicum</name>
    <dbReference type="NCBI Taxonomy" id="374723"/>
    <lineage>
        <taxon>Eukaryota</taxon>
        <taxon>Viridiplantae</taxon>
        <taxon>Streptophyta</taxon>
        <taxon>Embryophyta</taxon>
        <taxon>Tracheophyta</taxon>
        <taxon>Spermatophyta</taxon>
        <taxon>Magnoliopsida</taxon>
        <taxon>eudicotyledons</taxon>
        <taxon>Gunneridae</taxon>
        <taxon>Pentapetalae</taxon>
        <taxon>asterids</taxon>
        <taxon>lamiids</taxon>
        <taxon>Lamiales</taxon>
        <taxon>Orobanchaceae</taxon>
        <taxon>Orobanchaceae incertae sedis</taxon>
        <taxon>Phtheirospermum</taxon>
    </lineage>
</organism>
<comment type="caution">
    <text evidence="1">The sequence shown here is derived from an EMBL/GenBank/DDBJ whole genome shotgun (WGS) entry which is preliminary data.</text>
</comment>
<dbReference type="AlphaFoldDB" id="A0A830CQC0"/>
<name>A0A830CQC0_9LAMI</name>
<evidence type="ECO:0000313" key="2">
    <source>
        <dbReference type="Proteomes" id="UP000653305"/>
    </source>
</evidence>
<reference evidence="1" key="1">
    <citation type="submission" date="2020-07" db="EMBL/GenBank/DDBJ databases">
        <title>Ethylene signaling mediates host invasion by parasitic plants.</title>
        <authorList>
            <person name="Yoshida S."/>
        </authorList>
    </citation>
    <scope>NUCLEOTIDE SEQUENCE</scope>
    <source>
        <strain evidence="1">Okayama</strain>
    </source>
</reference>
<gene>
    <name evidence="1" type="ORF">PHJA_002261900</name>
</gene>
<sequence>MLRLSSRKLCTHFNGGGEIRSLSQISSFHFGQTSLAPRSFFGVEDFLDDNNSRPYTYKKEKKSKTPNKHVFFKQARSLTWSRSRSTFSFRNVLSLSR</sequence>
<proteinExistence type="predicted"/>
<protein>
    <submittedName>
        <fullName evidence="1">Uncharacterized protein</fullName>
    </submittedName>
</protein>
<evidence type="ECO:0000313" key="1">
    <source>
        <dbReference type="EMBL" id="GFQ01180.1"/>
    </source>
</evidence>
<dbReference type="Proteomes" id="UP000653305">
    <property type="component" value="Unassembled WGS sequence"/>
</dbReference>
<keyword evidence="2" id="KW-1185">Reference proteome</keyword>